<evidence type="ECO:0000313" key="7">
    <source>
        <dbReference type="Proteomes" id="UP000267342"/>
    </source>
</evidence>
<evidence type="ECO:0000313" key="6">
    <source>
        <dbReference type="EMBL" id="BBG29486.1"/>
    </source>
</evidence>
<evidence type="ECO:0000259" key="5">
    <source>
        <dbReference type="SMART" id="SM00563"/>
    </source>
</evidence>
<reference evidence="6 7" key="1">
    <citation type="submission" date="2018-09" db="EMBL/GenBank/DDBJ databases">
        <title>Zymobacter palmae IAM14233 (=T109) whole genome analysis.</title>
        <authorList>
            <person name="Yanase H."/>
        </authorList>
    </citation>
    <scope>NUCLEOTIDE SEQUENCE [LARGE SCALE GENOMIC DNA]</scope>
    <source>
        <strain evidence="6 7">IAM14233</strain>
    </source>
</reference>
<keyword evidence="2 6" id="KW-0808">Transferase</keyword>
<keyword evidence="7" id="KW-1185">Reference proteome</keyword>
<dbReference type="PANTHER" id="PTHR10434:SF11">
    <property type="entry name" value="1-ACYL-SN-GLYCEROL-3-PHOSPHATE ACYLTRANSFERASE"/>
    <property type="match status" value="1"/>
</dbReference>
<dbReference type="CDD" id="cd07989">
    <property type="entry name" value="LPLAT_AGPAT-like"/>
    <property type="match status" value="1"/>
</dbReference>
<accession>A0A348HCY4</accession>
<evidence type="ECO:0000256" key="1">
    <source>
        <dbReference type="ARBA" id="ARBA00005189"/>
    </source>
</evidence>
<dbReference type="RefSeq" id="WP_051523843.1">
    <property type="nucleotide sequence ID" value="NZ_AP018933.1"/>
</dbReference>
<comment type="pathway">
    <text evidence="1">Lipid metabolism.</text>
</comment>
<dbReference type="PANTHER" id="PTHR10434">
    <property type="entry name" value="1-ACYL-SN-GLYCEROL-3-PHOSPHATE ACYLTRANSFERASE"/>
    <property type="match status" value="1"/>
</dbReference>
<proteinExistence type="predicted"/>
<dbReference type="STRING" id="1123510.GCA_000620025_02229"/>
<dbReference type="OrthoDB" id="9812274at2"/>
<sequence length="219" mass="24678">MKTRLLKCLFFIVLVRPLVILLIGLNVYHRERLPKDGPHVVIANHNSHLDTMVLMSLMPLRLLWRTRPVAAADYFLANRWLSWFSRNVLDIIPVQRRGRAGQAHPLQGCFDALDAGNILILFPEGSRGRPEQMQPLKRGISHLLRDYPQVGVTPVLLRGLGRALPKGEALLVPVNCDVAVGEMLYLESDEDAFMTAIEACFRQLAPLCTAGVWRDQTPE</sequence>
<organism evidence="6 7">
    <name type="scientific">Zymobacter palmae</name>
    <dbReference type="NCBI Taxonomy" id="33074"/>
    <lineage>
        <taxon>Bacteria</taxon>
        <taxon>Pseudomonadati</taxon>
        <taxon>Pseudomonadota</taxon>
        <taxon>Gammaproteobacteria</taxon>
        <taxon>Oceanospirillales</taxon>
        <taxon>Halomonadaceae</taxon>
        <taxon>Zymobacter group</taxon>
        <taxon>Zymobacter</taxon>
    </lineage>
</organism>
<gene>
    <name evidence="6" type="ORF">ZBT109_0710</name>
</gene>
<keyword evidence="3 6" id="KW-0012">Acyltransferase</keyword>
<dbReference type="InterPro" id="IPR002123">
    <property type="entry name" value="Plipid/glycerol_acylTrfase"/>
</dbReference>
<feature type="transmembrane region" description="Helical" evidence="4">
    <location>
        <begin position="9"/>
        <end position="28"/>
    </location>
</feature>
<keyword evidence="4" id="KW-0472">Membrane</keyword>
<dbReference type="Proteomes" id="UP000267342">
    <property type="component" value="Chromosome"/>
</dbReference>
<feature type="domain" description="Phospholipid/glycerol acyltransferase" evidence="5">
    <location>
        <begin position="39"/>
        <end position="160"/>
    </location>
</feature>
<dbReference type="Pfam" id="PF01553">
    <property type="entry name" value="Acyltransferase"/>
    <property type="match status" value="1"/>
</dbReference>
<dbReference type="SUPFAM" id="SSF69593">
    <property type="entry name" value="Glycerol-3-phosphate (1)-acyltransferase"/>
    <property type="match status" value="1"/>
</dbReference>
<evidence type="ECO:0000256" key="2">
    <source>
        <dbReference type="ARBA" id="ARBA00022679"/>
    </source>
</evidence>
<keyword evidence="4" id="KW-0812">Transmembrane</keyword>
<evidence type="ECO:0000256" key="4">
    <source>
        <dbReference type="SAM" id="Phobius"/>
    </source>
</evidence>
<dbReference type="SMART" id="SM00563">
    <property type="entry name" value="PlsC"/>
    <property type="match status" value="1"/>
</dbReference>
<dbReference type="AlphaFoldDB" id="A0A348HCY4"/>
<name>A0A348HCY4_9GAMM</name>
<evidence type="ECO:0000256" key="3">
    <source>
        <dbReference type="ARBA" id="ARBA00023315"/>
    </source>
</evidence>
<dbReference type="EMBL" id="AP018933">
    <property type="protein sequence ID" value="BBG29486.1"/>
    <property type="molecule type" value="Genomic_DNA"/>
</dbReference>
<dbReference type="KEGG" id="zpl:ZBT109_0710"/>
<dbReference type="GO" id="GO:0003841">
    <property type="term" value="F:1-acylglycerol-3-phosphate O-acyltransferase activity"/>
    <property type="evidence" value="ECO:0007669"/>
    <property type="project" value="TreeGrafter"/>
</dbReference>
<dbReference type="GO" id="GO:0006654">
    <property type="term" value="P:phosphatidic acid biosynthetic process"/>
    <property type="evidence" value="ECO:0007669"/>
    <property type="project" value="TreeGrafter"/>
</dbReference>
<protein>
    <submittedName>
        <fullName evidence="6">1-acyl-sn-glycerol-3-phosphate acyltransferase</fullName>
    </submittedName>
</protein>
<keyword evidence="4" id="KW-1133">Transmembrane helix</keyword>